<protein>
    <submittedName>
        <fullName evidence="2">Uncharacterized protein</fullName>
    </submittedName>
</protein>
<keyword evidence="1" id="KW-0472">Membrane</keyword>
<evidence type="ECO:0000313" key="2">
    <source>
        <dbReference type="EMBL" id="PPQ96098.1"/>
    </source>
</evidence>
<gene>
    <name evidence="2" type="ORF">CVT26_004730</name>
</gene>
<dbReference type="Proteomes" id="UP000284706">
    <property type="component" value="Unassembled WGS sequence"/>
</dbReference>
<dbReference type="EMBL" id="NHYE01001396">
    <property type="protein sequence ID" value="PPQ96098.1"/>
    <property type="molecule type" value="Genomic_DNA"/>
</dbReference>
<name>A0A409XZ94_9AGAR</name>
<organism evidence="2 3">
    <name type="scientific">Gymnopilus dilepis</name>
    <dbReference type="NCBI Taxonomy" id="231916"/>
    <lineage>
        <taxon>Eukaryota</taxon>
        <taxon>Fungi</taxon>
        <taxon>Dikarya</taxon>
        <taxon>Basidiomycota</taxon>
        <taxon>Agaricomycotina</taxon>
        <taxon>Agaricomycetes</taxon>
        <taxon>Agaricomycetidae</taxon>
        <taxon>Agaricales</taxon>
        <taxon>Agaricineae</taxon>
        <taxon>Hymenogastraceae</taxon>
        <taxon>Gymnopilus</taxon>
    </lineage>
</organism>
<keyword evidence="3" id="KW-1185">Reference proteome</keyword>
<dbReference type="OrthoDB" id="5514856at2759"/>
<dbReference type="InParanoid" id="A0A409XZ94"/>
<evidence type="ECO:0000313" key="3">
    <source>
        <dbReference type="Proteomes" id="UP000284706"/>
    </source>
</evidence>
<accession>A0A409XZ94</accession>
<proteinExistence type="predicted"/>
<keyword evidence="1" id="KW-1133">Transmembrane helix</keyword>
<keyword evidence="1" id="KW-0812">Transmembrane</keyword>
<feature type="transmembrane region" description="Helical" evidence="1">
    <location>
        <begin position="113"/>
        <end position="133"/>
    </location>
</feature>
<comment type="caution">
    <text evidence="2">The sequence shown here is derived from an EMBL/GenBank/DDBJ whole genome shotgun (WGS) entry which is preliminary data.</text>
</comment>
<reference evidence="2 3" key="1">
    <citation type="journal article" date="2018" name="Evol. Lett.">
        <title>Horizontal gene cluster transfer increased hallucinogenic mushroom diversity.</title>
        <authorList>
            <person name="Reynolds H.T."/>
            <person name="Vijayakumar V."/>
            <person name="Gluck-Thaler E."/>
            <person name="Korotkin H.B."/>
            <person name="Matheny P.B."/>
            <person name="Slot J.C."/>
        </authorList>
    </citation>
    <scope>NUCLEOTIDE SEQUENCE [LARGE SCALE GENOMIC DNA]</scope>
    <source>
        <strain evidence="2 3">SRW20</strain>
    </source>
</reference>
<dbReference type="AlphaFoldDB" id="A0A409XZ94"/>
<evidence type="ECO:0000256" key="1">
    <source>
        <dbReference type="SAM" id="Phobius"/>
    </source>
</evidence>
<sequence length="139" mass="15356">MALWDKTEETLPHQHYPILSQRPNTVIADMRASFKLGFPDAFVPNDTVEFETLSATTTITTKEMARRGAPAAHPSYLPHPQHDVRALNDPNESAFSRFLRTEVFAPEKLPGNISIASALGVFFGGIVVIRTWGDLLVPA</sequence>